<feature type="transmembrane region" description="Helical" evidence="11">
    <location>
        <begin position="82"/>
        <end position="102"/>
    </location>
</feature>
<feature type="domain" description="Sphingomyelin synthase-like" evidence="12">
    <location>
        <begin position="222"/>
        <end position="295"/>
    </location>
</feature>
<evidence type="ECO:0000256" key="5">
    <source>
        <dbReference type="ARBA" id="ARBA00022919"/>
    </source>
</evidence>
<evidence type="ECO:0000256" key="4">
    <source>
        <dbReference type="ARBA" id="ARBA00022692"/>
    </source>
</evidence>
<organism evidence="13 14">
    <name type="scientific">Electrophorus electricus</name>
    <name type="common">Electric eel</name>
    <name type="synonym">Gymnotus electricus</name>
    <dbReference type="NCBI Taxonomy" id="8005"/>
    <lineage>
        <taxon>Eukaryota</taxon>
        <taxon>Metazoa</taxon>
        <taxon>Chordata</taxon>
        <taxon>Craniata</taxon>
        <taxon>Vertebrata</taxon>
        <taxon>Euteleostomi</taxon>
        <taxon>Actinopterygii</taxon>
        <taxon>Neopterygii</taxon>
        <taxon>Teleostei</taxon>
        <taxon>Ostariophysi</taxon>
        <taxon>Gymnotiformes</taxon>
        <taxon>Gymnotoidei</taxon>
        <taxon>Gymnotidae</taxon>
        <taxon>Electrophorus</taxon>
    </lineage>
</organism>
<dbReference type="STRING" id="8005.ENSEEEP00000023496"/>
<dbReference type="GO" id="GO:0000139">
    <property type="term" value="C:Golgi membrane"/>
    <property type="evidence" value="ECO:0007669"/>
    <property type="project" value="TreeGrafter"/>
</dbReference>
<evidence type="ECO:0000256" key="8">
    <source>
        <dbReference type="ARBA" id="ARBA00023136"/>
    </source>
</evidence>
<dbReference type="PANTHER" id="PTHR21290:SF24">
    <property type="entry name" value="PHOSPHATIDYLCHOLINE:CERAMIDE CHOLINEPHOSPHOTRANSFERASE 2"/>
    <property type="match status" value="1"/>
</dbReference>
<evidence type="ECO:0000256" key="2">
    <source>
        <dbReference type="ARBA" id="ARBA00005441"/>
    </source>
</evidence>
<proteinExistence type="inferred from homology"/>
<keyword evidence="14" id="KW-1185">Reference proteome</keyword>
<keyword evidence="4 11" id="KW-0812">Transmembrane</keyword>
<reference evidence="14" key="1">
    <citation type="journal article" date="2014" name="Science">
        <title>Nonhuman genetics. Genomic basis for the convergent evolution of electric organs.</title>
        <authorList>
            <person name="Gallant J.R."/>
            <person name="Traeger L.L."/>
            <person name="Volkening J.D."/>
            <person name="Moffett H."/>
            <person name="Chen P.H."/>
            <person name="Novina C.D."/>
            <person name="Phillips G.N.Jr."/>
            <person name="Anand R."/>
            <person name="Wells G.B."/>
            <person name="Pinch M."/>
            <person name="Guth R."/>
            <person name="Unguez G.A."/>
            <person name="Albert J.S."/>
            <person name="Zakon H.H."/>
            <person name="Samanta M.P."/>
            <person name="Sussman M.R."/>
        </authorList>
    </citation>
    <scope>NUCLEOTIDE SEQUENCE [LARGE SCALE GENOMIC DNA]</scope>
</reference>
<keyword evidence="6 11" id="KW-1133">Transmembrane helix</keyword>
<comment type="subcellular location">
    <subcellularLocation>
        <location evidence="1">Membrane</location>
        <topology evidence="1">Multi-pass membrane protein</topology>
    </subcellularLocation>
</comment>
<evidence type="ECO:0000256" key="10">
    <source>
        <dbReference type="SAM" id="MobiDB-lite"/>
    </source>
</evidence>
<evidence type="ECO:0000256" key="6">
    <source>
        <dbReference type="ARBA" id="ARBA00022989"/>
    </source>
</evidence>
<evidence type="ECO:0000313" key="13">
    <source>
        <dbReference type="Ensembl" id="ENSEEEP00000023496.2"/>
    </source>
</evidence>
<dbReference type="InterPro" id="IPR025749">
    <property type="entry name" value="Sphingomyelin_synth-like_dom"/>
</dbReference>
<reference evidence="13" key="3">
    <citation type="submission" date="2020-05" db="EMBL/GenBank/DDBJ databases">
        <title>Electrophorus electricus (electric eel) genome, fEleEle1, primary haplotype.</title>
        <authorList>
            <person name="Myers G."/>
            <person name="Meyer A."/>
            <person name="Fedrigo O."/>
            <person name="Formenti G."/>
            <person name="Rhie A."/>
            <person name="Tracey A."/>
            <person name="Sims Y."/>
            <person name="Jarvis E.D."/>
        </authorList>
    </citation>
    <scope>NUCLEOTIDE SEQUENCE [LARGE SCALE GENOMIC DNA]</scope>
</reference>
<dbReference type="Proteomes" id="UP000314983">
    <property type="component" value="Chromosome 11"/>
</dbReference>
<reference evidence="13" key="5">
    <citation type="submission" date="2025-09" db="UniProtKB">
        <authorList>
            <consortium name="Ensembl"/>
        </authorList>
    </citation>
    <scope>IDENTIFICATION</scope>
</reference>
<reference evidence="14" key="2">
    <citation type="journal article" date="2017" name="Sci. Adv.">
        <title>A tail of two voltages: Proteomic comparison of the three electric organs of the electric eel.</title>
        <authorList>
            <person name="Traeger L.L."/>
            <person name="Sabat G."/>
            <person name="Barrett-Wilt G.A."/>
            <person name="Wells G.B."/>
            <person name="Sussman M.R."/>
        </authorList>
    </citation>
    <scope>NUCLEOTIDE SEQUENCE [LARGE SCALE GENOMIC DNA]</scope>
</reference>
<evidence type="ECO:0000256" key="9">
    <source>
        <dbReference type="ARBA" id="ARBA00049904"/>
    </source>
</evidence>
<evidence type="ECO:0000256" key="3">
    <source>
        <dbReference type="ARBA" id="ARBA00022679"/>
    </source>
</evidence>
<keyword evidence="8 11" id="KW-0472">Membrane</keyword>
<dbReference type="GO" id="GO:0047493">
    <property type="term" value="F:ceramide cholinephosphotransferase activity"/>
    <property type="evidence" value="ECO:0007669"/>
    <property type="project" value="TreeGrafter"/>
</dbReference>
<dbReference type="Pfam" id="PF14360">
    <property type="entry name" value="PAP2_C"/>
    <property type="match status" value="1"/>
</dbReference>
<evidence type="ECO:0000259" key="12">
    <source>
        <dbReference type="Pfam" id="PF14360"/>
    </source>
</evidence>
<feature type="transmembrane region" description="Helical" evidence="11">
    <location>
        <begin position="277"/>
        <end position="293"/>
    </location>
</feature>
<keyword evidence="7" id="KW-0443">Lipid metabolism</keyword>
<comment type="catalytic activity">
    <reaction evidence="9">
        <text>an N-acylsphing-4-enine + a 1,2-diacyl-sn-glycero-3-phosphoethanolamine = an N-acylsphing-4-enine 1-phosphoethanolamine + a 1,2-diacyl-sn-glycerol</text>
        <dbReference type="Rhea" id="RHEA:36079"/>
        <dbReference type="ChEBI" id="CHEBI:17815"/>
        <dbReference type="ChEBI" id="CHEBI:52639"/>
        <dbReference type="ChEBI" id="CHEBI:64612"/>
        <dbReference type="ChEBI" id="CHEBI:73203"/>
    </reaction>
    <physiologicalReaction direction="left-to-right" evidence="9">
        <dbReference type="Rhea" id="RHEA:36080"/>
    </physiologicalReaction>
</comment>
<dbReference type="InterPro" id="IPR045221">
    <property type="entry name" value="Sphingomyelin_synth-like"/>
</dbReference>
<feature type="transmembrane region" description="Helical" evidence="11">
    <location>
        <begin position="226"/>
        <end position="242"/>
    </location>
</feature>
<feature type="transmembrane region" description="Helical" evidence="11">
    <location>
        <begin position="161"/>
        <end position="179"/>
    </location>
</feature>
<keyword evidence="3" id="KW-0808">Transferase</keyword>
<dbReference type="GO" id="GO:0046513">
    <property type="term" value="P:ceramide biosynthetic process"/>
    <property type="evidence" value="ECO:0007669"/>
    <property type="project" value="TreeGrafter"/>
</dbReference>
<gene>
    <name evidence="13" type="primary">sgms2a</name>
</gene>
<feature type="region of interest" description="Disordered" evidence="10">
    <location>
        <begin position="1"/>
        <end position="50"/>
    </location>
</feature>
<feature type="compositionally biased region" description="Basic and acidic residues" evidence="10">
    <location>
        <begin position="7"/>
        <end position="19"/>
    </location>
</feature>
<dbReference type="Ensembl" id="ENSEEET00000023762.2">
    <property type="protein sequence ID" value="ENSEEEP00000023496.2"/>
    <property type="gene ID" value="ENSEEEG00000011393.2"/>
</dbReference>
<dbReference type="GO" id="GO:0005886">
    <property type="term" value="C:plasma membrane"/>
    <property type="evidence" value="ECO:0007669"/>
    <property type="project" value="TreeGrafter"/>
</dbReference>
<dbReference type="PANTHER" id="PTHR21290">
    <property type="entry name" value="SPHINGOMYELIN SYNTHETASE"/>
    <property type="match status" value="1"/>
</dbReference>
<protein>
    <recommendedName>
        <fullName evidence="12">Sphingomyelin synthase-like domain-containing protein</fullName>
    </recommendedName>
</protein>
<feature type="transmembrane region" description="Helical" evidence="11">
    <location>
        <begin position="251"/>
        <end position="271"/>
    </location>
</feature>
<dbReference type="GeneTree" id="ENSGT00940000157370"/>
<sequence length="363" mass="41432">MASPGHQCERHPTDVHDSARSGGSGGPRVPGGPACPVHSPTSAEDKKRNGLRKGLTLRRDYVKISVPESKASRLPSEWWKTVLAFAYAAFNLVLTTVMITVVHERVPAKDSSPPLPDKFFDYIDRVNWAFTVTEVNGMLLVGIWSIQWLFHRYRAIVGRRFFFLIGTLYLYRCITMYITTLPVPGMHMTCAPKLYGDSQAKLQRVLQLISGAGLSINGSHIMCGDFLYSGHTVMLTLTYLFIKEYSPRSFWWYHLLCWLLAAVGSVCILVAHEHYSVDVVVAYFITTRLFYWYHTMTNVQVRALRCSANGYLTHTWWNPIFNFLERNVQTQVPCSFCWPVTWPPACLKNPCKKYTMVQSAREE</sequence>
<dbReference type="AlphaFoldDB" id="A0A4W4FH93"/>
<comment type="similarity">
    <text evidence="2">Belongs to the sphingomyelin synthase family.</text>
</comment>
<dbReference type="GO" id="GO:0006686">
    <property type="term" value="P:sphingomyelin biosynthetic process"/>
    <property type="evidence" value="ECO:0007669"/>
    <property type="project" value="TreeGrafter"/>
</dbReference>
<dbReference type="GO" id="GO:0033188">
    <property type="term" value="F:sphingomyelin synthase activity"/>
    <property type="evidence" value="ECO:0007669"/>
    <property type="project" value="TreeGrafter"/>
</dbReference>
<accession>A0A4W4FH93</accession>
<dbReference type="OMA" id="SKFPLEW"/>
<evidence type="ECO:0000313" key="14">
    <source>
        <dbReference type="Proteomes" id="UP000314983"/>
    </source>
</evidence>
<name>A0A4W4FH93_ELEEL</name>
<keyword evidence="5" id="KW-0746">Sphingolipid metabolism</keyword>
<reference evidence="13" key="4">
    <citation type="submission" date="2025-08" db="UniProtKB">
        <authorList>
            <consortium name="Ensembl"/>
        </authorList>
    </citation>
    <scope>IDENTIFICATION</scope>
</reference>
<evidence type="ECO:0000256" key="11">
    <source>
        <dbReference type="SAM" id="Phobius"/>
    </source>
</evidence>
<evidence type="ECO:0000256" key="1">
    <source>
        <dbReference type="ARBA" id="ARBA00004141"/>
    </source>
</evidence>
<feature type="transmembrane region" description="Helical" evidence="11">
    <location>
        <begin position="128"/>
        <end position="149"/>
    </location>
</feature>
<dbReference type="GO" id="GO:0005789">
    <property type="term" value="C:endoplasmic reticulum membrane"/>
    <property type="evidence" value="ECO:0007669"/>
    <property type="project" value="TreeGrafter"/>
</dbReference>
<evidence type="ECO:0000256" key="7">
    <source>
        <dbReference type="ARBA" id="ARBA00023098"/>
    </source>
</evidence>